<dbReference type="Gene3D" id="3.90.1150.10">
    <property type="entry name" value="Aspartate Aminotransferase, domain 1"/>
    <property type="match status" value="1"/>
</dbReference>
<dbReference type="PANTHER" id="PTHR43500">
    <property type="entry name" value="CYSTATHIONINE BETA-LYASE-RELATED"/>
    <property type="match status" value="1"/>
</dbReference>
<dbReference type="GO" id="GO:0019346">
    <property type="term" value="P:transsulfuration"/>
    <property type="evidence" value="ECO:0007669"/>
    <property type="project" value="InterPro"/>
</dbReference>
<comment type="catalytic activity">
    <reaction evidence="6">
        <text>L,L-cystathionine + H2O = L-homocysteine + pyruvate + NH4(+)</text>
        <dbReference type="Rhea" id="RHEA:13965"/>
        <dbReference type="ChEBI" id="CHEBI:15361"/>
        <dbReference type="ChEBI" id="CHEBI:15377"/>
        <dbReference type="ChEBI" id="CHEBI:28938"/>
        <dbReference type="ChEBI" id="CHEBI:58161"/>
        <dbReference type="ChEBI" id="CHEBI:58199"/>
    </reaction>
</comment>
<evidence type="ECO:0000256" key="9">
    <source>
        <dbReference type="RuleBase" id="RU362118"/>
    </source>
</evidence>
<protein>
    <submittedName>
        <fullName evidence="10">Cystathionine beta-lyase</fullName>
    </submittedName>
</protein>
<evidence type="ECO:0000256" key="1">
    <source>
        <dbReference type="ARBA" id="ARBA00001933"/>
    </source>
</evidence>
<dbReference type="Pfam" id="PF01053">
    <property type="entry name" value="Cys_Met_Meta_PP"/>
    <property type="match status" value="1"/>
</dbReference>
<dbReference type="InterPro" id="IPR015421">
    <property type="entry name" value="PyrdxlP-dep_Trfase_major"/>
</dbReference>
<keyword evidence="4 10" id="KW-0456">Lyase</keyword>
<dbReference type="FunFam" id="3.40.640.10:FF:000046">
    <property type="entry name" value="Cystathionine gamma-lyase"/>
    <property type="match status" value="1"/>
</dbReference>
<dbReference type="EMBL" id="RJKX01000011">
    <property type="protein sequence ID" value="ROQ01073.1"/>
    <property type="molecule type" value="Genomic_DNA"/>
</dbReference>
<dbReference type="PROSITE" id="PS00868">
    <property type="entry name" value="CYS_MET_METAB_PP"/>
    <property type="match status" value="1"/>
</dbReference>
<dbReference type="Gene3D" id="3.40.640.10">
    <property type="entry name" value="Type I PLP-dependent aspartate aminotransferase-like (Major domain)"/>
    <property type="match status" value="1"/>
</dbReference>
<evidence type="ECO:0000256" key="4">
    <source>
        <dbReference type="ARBA" id="ARBA00023239"/>
    </source>
</evidence>
<accession>A0A3N1MBF8</accession>
<keyword evidence="3 8" id="KW-0663">Pyridoxal phosphate</keyword>
<comment type="pathway">
    <text evidence="5">Amino-acid biosynthesis; L-methionine biosynthesis via de novo pathway; L-homocysteine from L-cystathionine: step 1/1.</text>
</comment>
<proteinExistence type="inferred from homology"/>
<evidence type="ECO:0000256" key="8">
    <source>
        <dbReference type="PIRSR" id="PIRSR001434-2"/>
    </source>
</evidence>
<dbReference type="InterPro" id="IPR015422">
    <property type="entry name" value="PyrdxlP-dep_Trfase_small"/>
</dbReference>
<dbReference type="GO" id="GO:0030170">
    <property type="term" value="F:pyridoxal phosphate binding"/>
    <property type="evidence" value="ECO:0007669"/>
    <property type="project" value="InterPro"/>
</dbReference>
<evidence type="ECO:0000313" key="11">
    <source>
        <dbReference type="Proteomes" id="UP000278222"/>
    </source>
</evidence>
<dbReference type="GO" id="GO:0047804">
    <property type="term" value="F:cysteine-S-conjugate beta-lyase activity"/>
    <property type="evidence" value="ECO:0007669"/>
    <property type="project" value="UniProtKB-EC"/>
</dbReference>
<gene>
    <name evidence="10" type="ORF">EDC65_0247</name>
</gene>
<dbReference type="PIRSF" id="PIRSF001434">
    <property type="entry name" value="CGS"/>
    <property type="match status" value="1"/>
</dbReference>
<dbReference type="InterPro" id="IPR054542">
    <property type="entry name" value="Cys_met_metab_PP"/>
</dbReference>
<dbReference type="InterPro" id="IPR006233">
    <property type="entry name" value="Cys_b_lyase_bac"/>
</dbReference>
<dbReference type="PANTHER" id="PTHR43500:SF1">
    <property type="entry name" value="CYSTATHIONINE BETA-LYASE-RELATED"/>
    <property type="match status" value="1"/>
</dbReference>
<name>A0A3N1MBF8_9PROT</name>
<dbReference type="InterPro" id="IPR015424">
    <property type="entry name" value="PyrdxlP-dep_Trfase"/>
</dbReference>
<evidence type="ECO:0000313" key="10">
    <source>
        <dbReference type="EMBL" id="ROQ01073.1"/>
    </source>
</evidence>
<dbReference type="SUPFAM" id="SSF53383">
    <property type="entry name" value="PLP-dependent transferases"/>
    <property type="match status" value="1"/>
</dbReference>
<organism evidence="10 11">
    <name type="scientific">Stella humosa</name>
    <dbReference type="NCBI Taxonomy" id="94"/>
    <lineage>
        <taxon>Bacteria</taxon>
        <taxon>Pseudomonadati</taxon>
        <taxon>Pseudomonadota</taxon>
        <taxon>Alphaproteobacteria</taxon>
        <taxon>Rhodospirillales</taxon>
        <taxon>Stellaceae</taxon>
        <taxon>Stella</taxon>
    </lineage>
</organism>
<dbReference type="Proteomes" id="UP000278222">
    <property type="component" value="Unassembled WGS sequence"/>
</dbReference>
<dbReference type="AlphaFoldDB" id="A0A3N1MBF8"/>
<dbReference type="RefSeq" id="WP_245978132.1">
    <property type="nucleotide sequence ID" value="NZ_AP019700.1"/>
</dbReference>
<dbReference type="InterPro" id="IPR000277">
    <property type="entry name" value="Cys/Met-Metab_PyrdxlP-dep_enz"/>
</dbReference>
<reference evidence="10 11" key="1">
    <citation type="submission" date="2018-11" db="EMBL/GenBank/DDBJ databases">
        <title>Genomic Encyclopedia of Type Strains, Phase IV (KMG-IV): sequencing the most valuable type-strain genomes for metagenomic binning, comparative biology and taxonomic classification.</title>
        <authorList>
            <person name="Goeker M."/>
        </authorList>
    </citation>
    <scope>NUCLEOTIDE SEQUENCE [LARGE SCALE GENOMIC DNA]</scope>
    <source>
        <strain evidence="10 11">DSM 5900</strain>
    </source>
</reference>
<evidence type="ECO:0000256" key="3">
    <source>
        <dbReference type="ARBA" id="ARBA00022898"/>
    </source>
</evidence>
<comment type="catalytic activity">
    <reaction evidence="7">
        <text>an S-substituted L-cysteine + H2O = a thiol + pyruvate + NH4(+)</text>
        <dbReference type="Rhea" id="RHEA:18121"/>
        <dbReference type="ChEBI" id="CHEBI:15361"/>
        <dbReference type="ChEBI" id="CHEBI:15377"/>
        <dbReference type="ChEBI" id="CHEBI:28938"/>
        <dbReference type="ChEBI" id="CHEBI:29256"/>
        <dbReference type="ChEBI" id="CHEBI:58717"/>
        <dbReference type="EC" id="4.4.1.13"/>
    </reaction>
</comment>
<feature type="modified residue" description="N6-(pyridoxal phosphate)lysine" evidence="8">
    <location>
        <position position="212"/>
    </location>
</feature>
<comment type="similarity">
    <text evidence="2 9">Belongs to the trans-sulfuration enzymes family.</text>
</comment>
<comment type="caution">
    <text evidence="10">The sequence shown here is derived from an EMBL/GenBank/DDBJ whole genome shotgun (WGS) entry which is preliminary data.</text>
</comment>
<evidence type="ECO:0000256" key="5">
    <source>
        <dbReference type="ARBA" id="ARBA00046315"/>
    </source>
</evidence>
<dbReference type="NCBIfam" id="TIGR01324">
    <property type="entry name" value="cysta_beta_ly_B"/>
    <property type="match status" value="1"/>
</dbReference>
<evidence type="ECO:0000256" key="6">
    <source>
        <dbReference type="ARBA" id="ARBA00047517"/>
    </source>
</evidence>
<sequence>MDKEHQGMMRKDTLLTHLGSHPRDNHGAVNPPVYHASTITFPTVAARDAARAKKFEGVTYGRSGTPTTFALEEALAGIEGGHRAMLVSSGLAAISVAMLAFVSAGDHVLVADTVYGPCRIFCDRVLKRFGVEVTFYDPLIGAGIAELIRPNTKVVYCESPGSLTFEIQDIPAIAAAAHARGVKVLHDNTWGTPYFFPSFKHGVDVSIHAATKYIVGHSDAMLGAIVTNEECFLPVRQSMAELGYCAGPDDIYFGLRGLRTMAVRLRQHQESATKIATWLQGRPEVAQVLYPALPGAPGHELWKRDFLGACGLFSIILHPAAKPGVDAMLDGMRLFAMGASWGGFESLILPSHPEDLRTATRWAGAGPVMRLHIGLEDPADLMADLSDGFDRMRLTNQAVAAE</sequence>
<comment type="cofactor">
    <cofactor evidence="1 9">
        <name>pyridoxal 5'-phosphate</name>
        <dbReference type="ChEBI" id="CHEBI:597326"/>
    </cofactor>
</comment>
<dbReference type="GO" id="GO:0019450">
    <property type="term" value="P:L-cysteine catabolic process to pyruvate"/>
    <property type="evidence" value="ECO:0007669"/>
    <property type="project" value="TreeGrafter"/>
</dbReference>
<evidence type="ECO:0000256" key="7">
    <source>
        <dbReference type="ARBA" id="ARBA00047625"/>
    </source>
</evidence>
<keyword evidence="11" id="KW-1185">Reference proteome</keyword>
<evidence type="ECO:0000256" key="2">
    <source>
        <dbReference type="ARBA" id="ARBA00009077"/>
    </source>
</evidence>